<evidence type="ECO:0000256" key="4">
    <source>
        <dbReference type="ARBA" id="ARBA00022475"/>
    </source>
</evidence>
<dbReference type="AlphaFoldDB" id="A0A0C1ZCD4"/>
<dbReference type="RefSeq" id="WP_165703869.1">
    <property type="nucleotide sequence ID" value="NZ_JMCC02000056.1"/>
</dbReference>
<dbReference type="PANTHER" id="PTHR44936:SF10">
    <property type="entry name" value="SENSOR PROTEIN RSTB"/>
    <property type="match status" value="1"/>
</dbReference>
<keyword evidence="8 13" id="KW-0418">Kinase</keyword>
<dbReference type="Pfam" id="PF02518">
    <property type="entry name" value="HATPase_c"/>
    <property type="match status" value="1"/>
</dbReference>
<evidence type="ECO:0000256" key="6">
    <source>
        <dbReference type="ARBA" id="ARBA00022679"/>
    </source>
</evidence>
<evidence type="ECO:0000256" key="7">
    <source>
        <dbReference type="ARBA" id="ARBA00022741"/>
    </source>
</evidence>
<sequence length="333" mass="35618">MHHSLRRRLFGWFGFAILISVGLGYAIHGLVEPSSLALPLALGGGAMVLWIASGGIAWAVTRPLVELVSVARDIGEGKLDRRMRLGRLGRRGRGRGHGGEVAVLAEAVNTMAARIEQQLADQRELLAGVSHELRTPLGHLRVLIDTAREAGEAAPSGMLDELEREVIELDALVDQLLAHSRLEFARVERRPLDPVELAVRALERVGEDASKIEVESEVEQVSGDPTLLGRALANLLTNARAHGRGLVALRVYDGEPGELCFCAEDRGPGFAEGEPERVFASFVQGRERRGGSLGLGLSLVERVAVAHGGRAWAKNLADGGASVGFCVALGDLQ</sequence>
<keyword evidence="4" id="KW-1003">Cell membrane</keyword>
<keyword evidence="10" id="KW-1133">Transmembrane helix</keyword>
<dbReference type="SUPFAM" id="SSF55874">
    <property type="entry name" value="ATPase domain of HSP90 chaperone/DNA topoisomerase II/histidine kinase"/>
    <property type="match status" value="1"/>
</dbReference>
<accession>A0A0C1ZCD4</accession>
<dbReference type="PRINTS" id="PR00344">
    <property type="entry name" value="BCTRLSENSOR"/>
</dbReference>
<evidence type="ECO:0000256" key="1">
    <source>
        <dbReference type="ARBA" id="ARBA00000085"/>
    </source>
</evidence>
<comment type="catalytic activity">
    <reaction evidence="1">
        <text>ATP + protein L-histidine = ADP + protein N-phospho-L-histidine.</text>
        <dbReference type="EC" id="2.7.13.3"/>
    </reaction>
</comment>
<evidence type="ECO:0000256" key="3">
    <source>
        <dbReference type="ARBA" id="ARBA00012438"/>
    </source>
</evidence>
<organism evidence="13 14">
    <name type="scientific">Enhygromyxa salina</name>
    <dbReference type="NCBI Taxonomy" id="215803"/>
    <lineage>
        <taxon>Bacteria</taxon>
        <taxon>Pseudomonadati</taxon>
        <taxon>Myxococcota</taxon>
        <taxon>Polyangia</taxon>
        <taxon>Nannocystales</taxon>
        <taxon>Nannocystaceae</taxon>
        <taxon>Enhygromyxa</taxon>
    </lineage>
</organism>
<evidence type="ECO:0000313" key="14">
    <source>
        <dbReference type="Proteomes" id="UP000031599"/>
    </source>
</evidence>
<evidence type="ECO:0000259" key="11">
    <source>
        <dbReference type="PROSITE" id="PS50109"/>
    </source>
</evidence>
<comment type="subcellular location">
    <subcellularLocation>
        <location evidence="2">Cell membrane</location>
        <topology evidence="2">Multi-pass membrane protein</topology>
    </subcellularLocation>
</comment>
<dbReference type="SMART" id="SM00304">
    <property type="entry name" value="HAMP"/>
    <property type="match status" value="1"/>
</dbReference>
<feature type="transmembrane region" description="Helical" evidence="10">
    <location>
        <begin position="37"/>
        <end position="60"/>
    </location>
</feature>
<dbReference type="Gene3D" id="1.10.8.500">
    <property type="entry name" value="HAMP domain in histidine kinase"/>
    <property type="match status" value="1"/>
</dbReference>
<evidence type="ECO:0000313" key="13">
    <source>
        <dbReference type="EMBL" id="KIG15349.1"/>
    </source>
</evidence>
<dbReference type="PANTHER" id="PTHR44936">
    <property type="entry name" value="SENSOR PROTEIN CREC"/>
    <property type="match status" value="1"/>
</dbReference>
<dbReference type="SUPFAM" id="SSF47384">
    <property type="entry name" value="Homodimeric domain of signal transducing histidine kinase"/>
    <property type="match status" value="1"/>
</dbReference>
<dbReference type="InterPro" id="IPR003661">
    <property type="entry name" value="HisK_dim/P_dom"/>
</dbReference>
<keyword evidence="9" id="KW-0067">ATP-binding</keyword>
<dbReference type="InterPro" id="IPR050980">
    <property type="entry name" value="2C_sensor_his_kinase"/>
</dbReference>
<dbReference type="InterPro" id="IPR036890">
    <property type="entry name" value="HATPase_C_sf"/>
</dbReference>
<dbReference type="SUPFAM" id="SSF158472">
    <property type="entry name" value="HAMP domain-like"/>
    <property type="match status" value="1"/>
</dbReference>
<feature type="domain" description="HAMP" evidence="12">
    <location>
        <begin position="58"/>
        <end position="120"/>
    </location>
</feature>
<comment type="caution">
    <text evidence="13">The sequence shown here is derived from an EMBL/GenBank/DDBJ whole genome shotgun (WGS) entry which is preliminary data.</text>
</comment>
<feature type="domain" description="Histidine kinase" evidence="11">
    <location>
        <begin position="128"/>
        <end position="331"/>
    </location>
</feature>
<reference evidence="13 14" key="1">
    <citation type="submission" date="2014-12" db="EMBL/GenBank/DDBJ databases">
        <title>Genome assembly of Enhygromyxa salina DSM 15201.</title>
        <authorList>
            <person name="Sharma G."/>
            <person name="Subramanian S."/>
        </authorList>
    </citation>
    <scope>NUCLEOTIDE SEQUENCE [LARGE SCALE GENOMIC DNA]</scope>
    <source>
        <strain evidence="13 14">DSM 15201</strain>
    </source>
</reference>
<dbReference type="InterPro" id="IPR004358">
    <property type="entry name" value="Sig_transdc_His_kin-like_C"/>
</dbReference>
<evidence type="ECO:0000256" key="2">
    <source>
        <dbReference type="ARBA" id="ARBA00004651"/>
    </source>
</evidence>
<dbReference type="CDD" id="cd00082">
    <property type="entry name" value="HisKA"/>
    <property type="match status" value="1"/>
</dbReference>
<dbReference type="EMBL" id="JMCC02000056">
    <property type="protein sequence ID" value="KIG15349.1"/>
    <property type="molecule type" value="Genomic_DNA"/>
</dbReference>
<proteinExistence type="predicted"/>
<gene>
    <name evidence="13" type="ORF">DB30_05681</name>
</gene>
<dbReference type="PROSITE" id="PS50885">
    <property type="entry name" value="HAMP"/>
    <property type="match status" value="1"/>
</dbReference>
<keyword evidence="6" id="KW-0808">Transferase</keyword>
<name>A0A0C1ZCD4_9BACT</name>
<dbReference type="GO" id="GO:0005524">
    <property type="term" value="F:ATP binding"/>
    <property type="evidence" value="ECO:0007669"/>
    <property type="project" value="UniProtKB-KW"/>
</dbReference>
<dbReference type="Gene3D" id="1.10.287.130">
    <property type="match status" value="1"/>
</dbReference>
<evidence type="ECO:0000259" key="12">
    <source>
        <dbReference type="PROSITE" id="PS50885"/>
    </source>
</evidence>
<dbReference type="GO" id="GO:0000155">
    <property type="term" value="F:phosphorelay sensor kinase activity"/>
    <property type="evidence" value="ECO:0007669"/>
    <property type="project" value="InterPro"/>
</dbReference>
<dbReference type="SMART" id="SM00387">
    <property type="entry name" value="HATPase_c"/>
    <property type="match status" value="1"/>
</dbReference>
<keyword evidence="7" id="KW-0547">Nucleotide-binding</keyword>
<dbReference type="EC" id="2.7.13.3" evidence="3"/>
<evidence type="ECO:0000256" key="9">
    <source>
        <dbReference type="ARBA" id="ARBA00022840"/>
    </source>
</evidence>
<keyword evidence="10" id="KW-0472">Membrane</keyword>
<dbReference type="Gene3D" id="3.30.565.10">
    <property type="entry name" value="Histidine kinase-like ATPase, C-terminal domain"/>
    <property type="match status" value="1"/>
</dbReference>
<keyword evidence="10" id="KW-0812">Transmembrane</keyword>
<protein>
    <recommendedName>
        <fullName evidence="3">histidine kinase</fullName>
        <ecNumber evidence="3">2.7.13.3</ecNumber>
    </recommendedName>
</protein>
<dbReference type="InterPro" id="IPR005467">
    <property type="entry name" value="His_kinase_dom"/>
</dbReference>
<feature type="transmembrane region" description="Helical" evidence="10">
    <location>
        <begin position="12"/>
        <end position="31"/>
    </location>
</feature>
<keyword evidence="5" id="KW-0597">Phosphoprotein</keyword>
<dbReference type="InterPro" id="IPR003594">
    <property type="entry name" value="HATPase_dom"/>
</dbReference>
<evidence type="ECO:0000256" key="8">
    <source>
        <dbReference type="ARBA" id="ARBA00022777"/>
    </source>
</evidence>
<dbReference type="GO" id="GO:0005886">
    <property type="term" value="C:plasma membrane"/>
    <property type="evidence" value="ECO:0007669"/>
    <property type="project" value="UniProtKB-SubCell"/>
</dbReference>
<dbReference type="Pfam" id="PF00672">
    <property type="entry name" value="HAMP"/>
    <property type="match status" value="1"/>
</dbReference>
<dbReference type="PROSITE" id="PS50109">
    <property type="entry name" value="HIS_KIN"/>
    <property type="match status" value="1"/>
</dbReference>
<dbReference type="InterPro" id="IPR036097">
    <property type="entry name" value="HisK_dim/P_sf"/>
</dbReference>
<dbReference type="InterPro" id="IPR003660">
    <property type="entry name" value="HAMP_dom"/>
</dbReference>
<dbReference type="Proteomes" id="UP000031599">
    <property type="component" value="Unassembled WGS sequence"/>
</dbReference>
<evidence type="ECO:0000256" key="10">
    <source>
        <dbReference type="SAM" id="Phobius"/>
    </source>
</evidence>
<dbReference type="SMART" id="SM00388">
    <property type="entry name" value="HisKA"/>
    <property type="match status" value="1"/>
</dbReference>
<dbReference type="CDD" id="cd06225">
    <property type="entry name" value="HAMP"/>
    <property type="match status" value="1"/>
</dbReference>
<dbReference type="Pfam" id="PF00512">
    <property type="entry name" value="HisKA"/>
    <property type="match status" value="1"/>
</dbReference>
<evidence type="ECO:0000256" key="5">
    <source>
        <dbReference type="ARBA" id="ARBA00022553"/>
    </source>
</evidence>